<dbReference type="EMBL" id="LFJJ01000023">
    <property type="protein sequence ID" value="KND61366.1"/>
    <property type="molecule type" value="Genomic_DNA"/>
</dbReference>
<evidence type="ECO:0000256" key="5">
    <source>
        <dbReference type="ARBA" id="ARBA00022989"/>
    </source>
</evidence>
<feature type="transmembrane region" description="Helical" evidence="7">
    <location>
        <begin position="129"/>
        <end position="147"/>
    </location>
</feature>
<dbReference type="Pfam" id="PF04632">
    <property type="entry name" value="FUSC"/>
    <property type="match status" value="2"/>
</dbReference>
<dbReference type="InterPro" id="IPR006726">
    <property type="entry name" value="PHBA_efflux_AaeB/fusaric-R"/>
</dbReference>
<dbReference type="PANTHER" id="PTHR30509">
    <property type="entry name" value="P-HYDROXYBENZOIC ACID EFFLUX PUMP SUBUNIT-RELATED"/>
    <property type="match status" value="1"/>
</dbReference>
<evidence type="ECO:0000256" key="7">
    <source>
        <dbReference type="SAM" id="Phobius"/>
    </source>
</evidence>
<comment type="caution">
    <text evidence="8">The sequence shown here is derived from an EMBL/GenBank/DDBJ whole genome shotgun (WGS) entry which is preliminary data.</text>
</comment>
<evidence type="ECO:0000256" key="4">
    <source>
        <dbReference type="ARBA" id="ARBA00022692"/>
    </source>
</evidence>
<feature type="transmembrane region" description="Helical" evidence="7">
    <location>
        <begin position="488"/>
        <end position="507"/>
    </location>
</feature>
<dbReference type="PANTHER" id="PTHR30509:SF9">
    <property type="entry name" value="MULTIDRUG RESISTANCE PROTEIN MDTO"/>
    <property type="match status" value="1"/>
</dbReference>
<reference evidence="9" key="1">
    <citation type="submission" date="2015-06" db="EMBL/GenBank/DDBJ databases">
        <title>Comparative genomics of Burkholderia leaf nodule symbionts.</title>
        <authorList>
            <person name="Carlier A."/>
            <person name="Eberl L."/>
            <person name="Pinto-Carbo M."/>
        </authorList>
    </citation>
    <scope>NUCLEOTIDE SEQUENCE [LARGE SCALE GENOMIC DNA]</scope>
    <source>
        <strain evidence="9">UZHbot4</strain>
    </source>
</reference>
<evidence type="ECO:0000256" key="6">
    <source>
        <dbReference type="ARBA" id="ARBA00023136"/>
    </source>
</evidence>
<sequence length="696" mass="75336">MMKLATSRNDREPPFYERWGEFLGTELAPFPGRAHFMVRMLVANSLVILIAMTLQVPMTALAVVSVISTIQSNVVLTRLTGILTLIALVLAIGTTLLLVKFTFDYPMLRIAFAALIYFGCMYLMRAMKLGIIFSGVGLVVIYAQSMVDSMPYPEIVTRYILWAMMATVLGTVTALFVNSFVLQRSPGEQMAEEAHARLVALGGGLAVPDAPVSVRAMRLGMDKLQKLFQFACMSAPKDETLKLYRQSWIGIVSRVRYGVNALSAADARAVPASALLELATQLETLDAAIAGNAPYRFALEPAHRAALEGNANTVAVLHALDAFADFNAGDAAIASPQRAAAKEPMWQPDARTNPVYVQFSLKALIASLIGYLVFVSTQWEGIHTIMISVSLLLFPTLGMSLQRMPLRLIGVMLGSLVAIALTVFVMPHLDSIVGLLLMLAPVFLIGGWIAGGPERTAYIGVQIIGTGCLPLLEDFGPSYDLTEVRDRAIGIVLGIVVSAVVFSCLWPESERGALRQKLAALLRQIAALVRAEQQRRSASERQQALVGAWSTLNECEAMYGRTVNEADFRAGSQVTRAGRARALLDQARRILLAQDDVHSALAAAPDASEASRDAGSAIRQVLDQTGDALYRYADAIAQSEDPQRVRPQLPIAVLDAVHGGTELPARLRRLLDEVAGLPDNEHASHVPLQRIEGPAS</sequence>
<evidence type="ECO:0000313" key="8">
    <source>
        <dbReference type="EMBL" id="KND61366.1"/>
    </source>
</evidence>
<evidence type="ECO:0000313" key="9">
    <source>
        <dbReference type="Proteomes" id="UP000036959"/>
    </source>
</evidence>
<dbReference type="GO" id="GO:0022857">
    <property type="term" value="F:transmembrane transporter activity"/>
    <property type="evidence" value="ECO:0007669"/>
    <property type="project" value="InterPro"/>
</dbReference>
<comment type="subcellular location">
    <subcellularLocation>
        <location evidence="1">Cell membrane</location>
        <topology evidence="1">Multi-pass membrane protein</topology>
    </subcellularLocation>
</comment>
<keyword evidence="2" id="KW-0813">Transport</keyword>
<evidence type="ECO:0000256" key="2">
    <source>
        <dbReference type="ARBA" id="ARBA00022448"/>
    </source>
</evidence>
<feature type="transmembrane region" description="Helical" evidence="7">
    <location>
        <begin position="381"/>
        <end position="401"/>
    </location>
</feature>
<keyword evidence="3" id="KW-1003">Cell membrane</keyword>
<keyword evidence="9" id="KW-1185">Reference proteome</keyword>
<feature type="transmembrane region" description="Helical" evidence="7">
    <location>
        <begin position="408"/>
        <end position="426"/>
    </location>
</feature>
<dbReference type="AlphaFoldDB" id="A0A0L0MGD9"/>
<feature type="transmembrane region" description="Helical" evidence="7">
    <location>
        <begin position="355"/>
        <end position="375"/>
    </location>
</feature>
<evidence type="ECO:0000256" key="3">
    <source>
        <dbReference type="ARBA" id="ARBA00022475"/>
    </source>
</evidence>
<keyword evidence="6 7" id="KW-0472">Membrane</keyword>
<feature type="transmembrane region" description="Helical" evidence="7">
    <location>
        <begin position="432"/>
        <end position="450"/>
    </location>
</feature>
<protein>
    <submittedName>
        <fullName evidence="8">Putative membrane protein</fullName>
    </submittedName>
</protein>
<accession>A0A0L0MGD9</accession>
<evidence type="ECO:0000256" key="1">
    <source>
        <dbReference type="ARBA" id="ARBA00004651"/>
    </source>
</evidence>
<keyword evidence="4 7" id="KW-0812">Transmembrane</keyword>
<feature type="transmembrane region" description="Helical" evidence="7">
    <location>
        <begin position="159"/>
        <end position="182"/>
    </location>
</feature>
<dbReference type="GO" id="GO:0005886">
    <property type="term" value="C:plasma membrane"/>
    <property type="evidence" value="ECO:0007669"/>
    <property type="project" value="UniProtKB-SubCell"/>
</dbReference>
<keyword evidence="5 7" id="KW-1133">Transmembrane helix</keyword>
<dbReference type="PATRIC" id="fig|242163.4.peg.3321"/>
<dbReference type="OrthoDB" id="105720at2"/>
<name>A0A0L0MGD9_9BURK</name>
<feature type="transmembrane region" description="Helical" evidence="7">
    <location>
        <begin position="79"/>
        <end position="99"/>
    </location>
</feature>
<gene>
    <name evidence="8" type="ORF">BVER_04266</name>
</gene>
<dbReference type="Proteomes" id="UP000036959">
    <property type="component" value="Unassembled WGS sequence"/>
</dbReference>
<proteinExistence type="predicted"/>
<feature type="transmembrane region" description="Helical" evidence="7">
    <location>
        <begin position="46"/>
        <end position="67"/>
    </location>
</feature>
<organism evidence="8 9">
    <name type="scientific">Candidatus Burkholderia verschuerenii</name>
    <dbReference type="NCBI Taxonomy" id="242163"/>
    <lineage>
        <taxon>Bacteria</taxon>
        <taxon>Pseudomonadati</taxon>
        <taxon>Pseudomonadota</taxon>
        <taxon>Betaproteobacteria</taxon>
        <taxon>Burkholderiales</taxon>
        <taxon>Burkholderiaceae</taxon>
        <taxon>Burkholderia</taxon>
    </lineage>
</organism>